<dbReference type="Proteomes" id="UP000717534">
    <property type="component" value="Unassembled WGS sequence"/>
</dbReference>
<dbReference type="Gene3D" id="3.30.70.1380">
    <property type="entry name" value="Transcriptional regulatory protein pf0864 domain like"/>
    <property type="match status" value="1"/>
</dbReference>
<dbReference type="Pfam" id="PF01969">
    <property type="entry name" value="Ni_insertion"/>
    <property type="match status" value="1"/>
</dbReference>
<sequence>MAGFPSTIAYLDCFSGISGDMLLAALLHAGLEKELLQNELTKIKGIDFQLNVEDQLRSGIGCKKVSIHSPSKQQLRRLKNILELLEESTLDPQIITEASQLFTRLAEAEAKVHQTTPDKIHFHEVGAIDTIVDIVGAMVGLKHMGVDKVICSPIPIGRGFVQCAHGTLPLPAPAVCELLNGVPIYGVEQNKELVTPTGAVLAVGLADEFGSMPAMTVRKIGYGAGSHTLNNEQPNLLRLIIGEAHAVEENVTVEVIETNLDDWNSEGFPYLCDLLFKQGALDVSLSPLIMKKGRPGLLLRVIANSSCAFELKQTILSETTAIGLRFRKEERMTLKRKKITVSTPWGEIVAKQVQTPKGTVIYPEYDACRQVAEEQKIPLARVYRAVSNTEK</sequence>
<evidence type="ECO:0000313" key="3">
    <source>
        <dbReference type="EMBL" id="MBN4068132.1"/>
    </source>
</evidence>
<reference evidence="3 4" key="1">
    <citation type="submission" date="2021-02" db="EMBL/GenBank/DDBJ databases">
        <title>Activity-based single-cell genomes from oceanic crustal fluid captures similar information to metagenomic and metatranscriptomic surveys with orders of magnitude less sampling.</title>
        <authorList>
            <person name="D'Angelo T.S."/>
            <person name="Orcutt B.N."/>
        </authorList>
    </citation>
    <scope>NUCLEOTIDE SEQUENCE [LARGE SCALE GENOMIC DNA]</scope>
    <source>
        <strain evidence="3">AH-315-G02</strain>
    </source>
</reference>
<evidence type="ECO:0000256" key="2">
    <source>
        <dbReference type="HAMAP-Rule" id="MF_01074"/>
    </source>
</evidence>
<gene>
    <name evidence="3" type="primary">larC</name>
    <name evidence="3" type="ORF">JYU06_01210</name>
</gene>
<keyword evidence="4" id="KW-1185">Reference proteome</keyword>
<dbReference type="PANTHER" id="PTHR36566:SF1">
    <property type="entry name" value="PYRIDINIUM-3,5-BISTHIOCARBOXYLIC ACID MONONUCLEOTIDE NICKEL INSERTION PROTEIN"/>
    <property type="match status" value="1"/>
</dbReference>
<dbReference type="NCBIfam" id="TIGR00299">
    <property type="entry name" value="nickel pincer cofactor biosynthesis protein LarC"/>
    <property type="match status" value="1"/>
</dbReference>
<proteinExistence type="inferred from homology"/>
<accession>A0ABS3AW84</accession>
<comment type="caution">
    <text evidence="3">The sequence shown here is derived from an EMBL/GenBank/DDBJ whole genome shotgun (WGS) entry which is preliminary data.</text>
</comment>
<comment type="similarity">
    <text evidence="2">Belongs to the LarC family.</text>
</comment>
<dbReference type="InterPro" id="IPR002822">
    <property type="entry name" value="Ni_insertion"/>
</dbReference>
<dbReference type="Gene3D" id="3.10.20.300">
    <property type="entry name" value="mk0293 like domain"/>
    <property type="match status" value="1"/>
</dbReference>
<keyword evidence="2" id="KW-0456">Lyase</keyword>
<evidence type="ECO:0000313" key="4">
    <source>
        <dbReference type="Proteomes" id="UP000717534"/>
    </source>
</evidence>
<organism evidence="3 4">
    <name type="scientific">Desulfotalea psychrophila</name>
    <dbReference type="NCBI Taxonomy" id="84980"/>
    <lineage>
        <taxon>Bacteria</taxon>
        <taxon>Pseudomonadati</taxon>
        <taxon>Thermodesulfobacteriota</taxon>
        <taxon>Desulfobulbia</taxon>
        <taxon>Desulfobulbales</taxon>
        <taxon>Desulfocapsaceae</taxon>
        <taxon>Desulfotalea</taxon>
    </lineage>
</organism>
<name>A0ABS3AW84_9BACT</name>
<protein>
    <recommendedName>
        <fullName evidence="2">Putative nickel insertion protein</fullName>
    </recommendedName>
</protein>
<dbReference type="PANTHER" id="PTHR36566">
    <property type="entry name" value="NICKEL INSERTION PROTEIN-RELATED"/>
    <property type="match status" value="1"/>
</dbReference>
<keyword evidence="1 2" id="KW-0533">Nickel</keyword>
<evidence type="ECO:0000256" key="1">
    <source>
        <dbReference type="ARBA" id="ARBA00022596"/>
    </source>
</evidence>
<dbReference type="HAMAP" id="MF_01074">
    <property type="entry name" value="LarC"/>
    <property type="match status" value="1"/>
</dbReference>
<dbReference type="EMBL" id="JAFITO010000005">
    <property type="protein sequence ID" value="MBN4068132.1"/>
    <property type="molecule type" value="Genomic_DNA"/>
</dbReference>